<accession>A0A1S4AF68</accession>
<dbReference type="OrthoDB" id="1857819at2759"/>
<keyword evidence="2" id="KW-0472">Membrane</keyword>
<keyword evidence="2" id="KW-0812">Transmembrane</keyword>
<feature type="transmembrane region" description="Helical" evidence="2">
    <location>
        <begin position="20"/>
        <end position="37"/>
    </location>
</feature>
<dbReference type="RefSeq" id="XP_016475317.1">
    <property type="nucleotide sequence ID" value="XM_016619831.2"/>
</dbReference>
<dbReference type="KEGG" id="nta:107796997"/>
<evidence type="ECO:0000256" key="2">
    <source>
        <dbReference type="SAM" id="Phobius"/>
    </source>
</evidence>
<organism evidence="3 4">
    <name type="scientific">Nicotiana tabacum</name>
    <name type="common">Common tobacco</name>
    <dbReference type="NCBI Taxonomy" id="4097"/>
    <lineage>
        <taxon>Eukaryota</taxon>
        <taxon>Viridiplantae</taxon>
        <taxon>Streptophyta</taxon>
        <taxon>Embryophyta</taxon>
        <taxon>Tracheophyta</taxon>
        <taxon>Spermatophyta</taxon>
        <taxon>Magnoliopsida</taxon>
        <taxon>eudicotyledons</taxon>
        <taxon>Gunneridae</taxon>
        <taxon>Pentapetalae</taxon>
        <taxon>asterids</taxon>
        <taxon>lamiids</taxon>
        <taxon>Solanales</taxon>
        <taxon>Solanaceae</taxon>
        <taxon>Nicotianoideae</taxon>
        <taxon>Nicotianeae</taxon>
        <taxon>Nicotiana</taxon>
    </lineage>
</organism>
<dbReference type="STRING" id="4097.A0A1S4AF68"/>
<name>A0A1S4AF68_TOBAC</name>
<evidence type="ECO:0000256" key="1">
    <source>
        <dbReference type="SAM" id="MobiDB-lite"/>
    </source>
</evidence>
<keyword evidence="2" id="KW-1133">Transmembrane helix</keyword>
<evidence type="ECO:0000313" key="4">
    <source>
        <dbReference type="RefSeq" id="XP_016475317.1"/>
    </source>
</evidence>
<dbReference type="AlphaFoldDB" id="A0A1S4AF68"/>
<protein>
    <submittedName>
        <fullName evidence="4">Uncharacterized protein LOC107796997</fullName>
    </submittedName>
</protein>
<dbReference type="PANTHER" id="PTHR38355">
    <property type="entry name" value="OS06G0149500 PROTEIN"/>
    <property type="match status" value="1"/>
</dbReference>
<evidence type="ECO:0000313" key="3">
    <source>
        <dbReference type="Proteomes" id="UP000790787"/>
    </source>
</evidence>
<dbReference type="PaxDb" id="4097-A0A1S4AF68"/>
<dbReference type="RefSeq" id="XP_016475317.1">
    <property type="nucleotide sequence ID" value="XM_016619831.1"/>
</dbReference>
<proteinExistence type="predicted"/>
<feature type="region of interest" description="Disordered" evidence="1">
    <location>
        <begin position="94"/>
        <end position="116"/>
    </location>
</feature>
<dbReference type="OMA" id="QTMWDWK"/>
<keyword evidence="3" id="KW-1185">Reference proteome</keyword>
<dbReference type="PANTHER" id="PTHR38355:SF1">
    <property type="entry name" value="OS06G0149500 PROTEIN"/>
    <property type="match status" value="1"/>
</dbReference>
<gene>
    <name evidence="4" type="primary">LOC107796997</name>
</gene>
<reference evidence="3" key="1">
    <citation type="journal article" date="2014" name="Nat. Commun.">
        <title>The tobacco genome sequence and its comparison with those of tomato and potato.</title>
        <authorList>
            <person name="Sierro N."/>
            <person name="Battey J.N."/>
            <person name="Ouadi S."/>
            <person name="Bakaher N."/>
            <person name="Bovet L."/>
            <person name="Willig A."/>
            <person name="Goepfert S."/>
            <person name="Peitsch M.C."/>
            <person name="Ivanov N.V."/>
        </authorList>
    </citation>
    <scope>NUCLEOTIDE SEQUENCE [LARGE SCALE GENOMIC DNA]</scope>
</reference>
<reference evidence="4" key="2">
    <citation type="submission" date="2025-08" db="UniProtKB">
        <authorList>
            <consortium name="RefSeq"/>
        </authorList>
    </citation>
    <scope>IDENTIFICATION</scope>
    <source>
        <tissue evidence="4">Leaf</tissue>
    </source>
</reference>
<dbReference type="Proteomes" id="UP000790787">
    <property type="component" value="Chromosome 16"/>
</dbReference>
<dbReference type="GeneID" id="107796997"/>
<sequence>MEWTSKVGEAVNKAVNSNKVLNVVLLGAFGFLCLRSVQQQRNIQVLETEKDSLLNSNKAMKKTMWDWKQQLFAEADIPNPILPLSKLKSIYGEAPTSSGGDAQKGDGKSPASAFVV</sequence>